<dbReference type="SMART" id="SM00252">
    <property type="entry name" value="SH2"/>
    <property type="match status" value="1"/>
</dbReference>
<evidence type="ECO:0000313" key="8">
    <source>
        <dbReference type="Proteomes" id="UP000789390"/>
    </source>
</evidence>
<dbReference type="GO" id="GO:0005085">
    <property type="term" value="F:guanyl-nucleotide exchange factor activity"/>
    <property type="evidence" value="ECO:0007669"/>
    <property type="project" value="UniProtKB-KW"/>
</dbReference>
<dbReference type="SUPFAM" id="SSF55550">
    <property type="entry name" value="SH2 domain"/>
    <property type="match status" value="1"/>
</dbReference>
<dbReference type="Gene3D" id="1.10.840.10">
    <property type="entry name" value="Ras guanine-nucleotide exchange factors catalytic domain"/>
    <property type="match status" value="1"/>
</dbReference>
<keyword evidence="8" id="KW-1185">Reference proteome</keyword>
<accession>A0A8J2RNT5</accession>
<dbReference type="OrthoDB" id="2412973at2759"/>
<dbReference type="PROSITE" id="PS50001">
    <property type="entry name" value="SH2"/>
    <property type="match status" value="1"/>
</dbReference>
<evidence type="ECO:0000256" key="3">
    <source>
        <dbReference type="SAM" id="MobiDB-lite"/>
    </source>
</evidence>
<dbReference type="PROSITE" id="PS50105">
    <property type="entry name" value="SAM_DOMAIN"/>
    <property type="match status" value="1"/>
</dbReference>
<dbReference type="InterPro" id="IPR036860">
    <property type="entry name" value="SH2_dom_sf"/>
</dbReference>
<feature type="region of interest" description="Disordered" evidence="3">
    <location>
        <begin position="290"/>
        <end position="314"/>
    </location>
</feature>
<feature type="compositionally biased region" description="Polar residues" evidence="3">
    <location>
        <begin position="336"/>
        <end position="351"/>
    </location>
</feature>
<dbReference type="InterPro" id="IPR023578">
    <property type="entry name" value="Ras_GEF_dom_sf"/>
</dbReference>
<feature type="domain" description="SAM" evidence="6">
    <location>
        <begin position="1"/>
        <end position="63"/>
    </location>
</feature>
<name>A0A8J2RNT5_9CRUS</name>
<dbReference type="InterPro" id="IPR036964">
    <property type="entry name" value="RASGEF_cat_dom_sf"/>
</dbReference>
<dbReference type="InterPro" id="IPR051853">
    <property type="entry name" value="SH2-Ras-GEF_adapter"/>
</dbReference>
<dbReference type="InterPro" id="IPR013761">
    <property type="entry name" value="SAM/pointed_sf"/>
</dbReference>
<dbReference type="Proteomes" id="UP000789390">
    <property type="component" value="Unassembled WGS sequence"/>
</dbReference>
<evidence type="ECO:0000259" key="5">
    <source>
        <dbReference type="PROSITE" id="PS50009"/>
    </source>
</evidence>
<keyword evidence="2" id="KW-0727">SH2 domain</keyword>
<keyword evidence="1" id="KW-0344">Guanine-nucleotide releasing factor</keyword>
<evidence type="ECO:0000259" key="4">
    <source>
        <dbReference type="PROSITE" id="PS50001"/>
    </source>
</evidence>
<organism evidence="7 8">
    <name type="scientific">Daphnia galeata</name>
    <dbReference type="NCBI Taxonomy" id="27404"/>
    <lineage>
        <taxon>Eukaryota</taxon>
        <taxon>Metazoa</taxon>
        <taxon>Ecdysozoa</taxon>
        <taxon>Arthropoda</taxon>
        <taxon>Crustacea</taxon>
        <taxon>Branchiopoda</taxon>
        <taxon>Diplostraca</taxon>
        <taxon>Cladocera</taxon>
        <taxon>Anomopoda</taxon>
        <taxon>Daphniidae</taxon>
        <taxon>Daphnia</taxon>
    </lineage>
</organism>
<dbReference type="FunFam" id="3.30.505.10:FF:000013">
    <property type="entry name" value="SH2 domain-containing protein 3C isoform X1"/>
    <property type="match status" value="1"/>
</dbReference>
<dbReference type="Gene3D" id="3.30.505.10">
    <property type="entry name" value="SH2 domain"/>
    <property type="match status" value="1"/>
</dbReference>
<feature type="domain" description="Ras-GEF" evidence="5">
    <location>
        <begin position="548"/>
        <end position="794"/>
    </location>
</feature>
<dbReference type="InterPro" id="IPR001895">
    <property type="entry name" value="RASGEF_cat_dom"/>
</dbReference>
<evidence type="ECO:0000313" key="7">
    <source>
        <dbReference type="EMBL" id="CAH0105059.1"/>
    </source>
</evidence>
<dbReference type="SUPFAM" id="SSF48366">
    <property type="entry name" value="Ras GEF"/>
    <property type="match status" value="1"/>
</dbReference>
<proteinExistence type="predicted"/>
<dbReference type="PRINTS" id="PR00401">
    <property type="entry name" value="SH2DOMAIN"/>
</dbReference>
<gene>
    <name evidence="7" type="ORF">DGAL_LOCUS8015</name>
</gene>
<protein>
    <recommendedName>
        <fullName evidence="9">SH2 domain-containing protein 3C</fullName>
    </recommendedName>
</protein>
<dbReference type="EMBL" id="CAKKLH010000168">
    <property type="protein sequence ID" value="CAH0105059.1"/>
    <property type="molecule type" value="Genomic_DNA"/>
</dbReference>
<dbReference type="InterPro" id="IPR000980">
    <property type="entry name" value="SH2"/>
</dbReference>
<evidence type="ECO:0000259" key="6">
    <source>
        <dbReference type="PROSITE" id="PS50105"/>
    </source>
</evidence>
<sequence length="832" mass="93218">MHLDIKYWLHSLNLSQYQHLFEGYHGVQDILHMDESAIMNQIGIKNSSHRAKIVSSLVLLRAKHNLRLRKLESQDQQDQPKKSPVFSTSFVNDAMTKFRSRSEFAQSAHNKSLLQQHSVSVLNISRMQDYDNISSAELTEAESLRRQLEWELGLDGRCLESHAWYHGAIPRSHAESLLKNDGEFLIRDSSTGQPGDLVLSTFFGGYLHFMINKVKRMLTKELGEPVVIQPNTVYQSTQYKLEEEPFESISDLVTCYVGSGKAVTAATGAKITTPINRTKPLSVYSSRYSVDSRSCHPSSTIGSSQYGGSSNLYSGRSPLTPAVAGRVRMVHPTAREYSTQSLPRSTQSASNRVMMRRGPSDPSLSGQQGASPAPACPPKPSRIPSQIYQSQDDVDSIPPSTIDSPVPQVPLPLNRISESVGQDEVQEEEENNEEVDVLPQLPQLPATLPRRRAAGNLAKRPISMTRNSFLDRRSCDFDVEAAFNQPHLINNSDDQSNVNDEHPSSLHREFPTLFDVENFRTLLLPTIENKPLDVTSLERLSTVLESHSSKSIALHLLHADLDILGGLPAPVLDHTVFHYQSHYTDRGITSGIELCALPNGEQLRLDLLERTHCLRLFVAVTILTCPTIEDRTAMLNLWIEVAIESKTALGNMYGFAGLMFGLCMPQIQRLTATWNALRQLHTSTAYTFETRLRPSHRAEVVAHAPNTTVPDLHSAILLWTVTMDSLMSDEEVTLPLLHCHLPSTGPDFGLDLLASHMELIRSWSLNLPLYLRNSRKALEQVATIDEILTDVFRTEFHLKFLWGSRGVSANREQRYVKFEQVLSVLSESREPS</sequence>
<dbReference type="PROSITE" id="PS50009">
    <property type="entry name" value="RASGEF_CAT"/>
    <property type="match status" value="1"/>
</dbReference>
<feature type="region of interest" description="Disordered" evidence="3">
    <location>
        <begin position="333"/>
        <end position="412"/>
    </location>
</feature>
<dbReference type="PANTHER" id="PTHR14247">
    <property type="entry name" value="BREAST CANCER ANTI-ESTROGEN RESISTANCE PROTEIN 3 HOMOLOG-LIKE PROTEIN"/>
    <property type="match status" value="1"/>
</dbReference>
<dbReference type="SUPFAM" id="SSF47769">
    <property type="entry name" value="SAM/Pointed domain"/>
    <property type="match status" value="1"/>
</dbReference>
<dbReference type="AlphaFoldDB" id="A0A8J2RNT5"/>
<evidence type="ECO:0008006" key="9">
    <source>
        <dbReference type="Google" id="ProtNLM"/>
    </source>
</evidence>
<dbReference type="Pfam" id="PF00536">
    <property type="entry name" value="SAM_1"/>
    <property type="match status" value="1"/>
</dbReference>
<dbReference type="Gene3D" id="1.10.150.50">
    <property type="entry name" value="Transcription Factor, Ets-1"/>
    <property type="match status" value="1"/>
</dbReference>
<dbReference type="SMART" id="SM00147">
    <property type="entry name" value="RasGEF"/>
    <property type="match status" value="1"/>
</dbReference>
<comment type="caution">
    <text evidence="7">The sequence shown here is derived from an EMBL/GenBank/DDBJ whole genome shotgun (WGS) entry which is preliminary data.</text>
</comment>
<feature type="compositionally biased region" description="Polar residues" evidence="3">
    <location>
        <begin position="295"/>
        <end position="314"/>
    </location>
</feature>
<dbReference type="Pfam" id="PF00017">
    <property type="entry name" value="SH2"/>
    <property type="match status" value="1"/>
</dbReference>
<feature type="domain" description="SH2" evidence="4">
    <location>
        <begin position="164"/>
        <end position="275"/>
    </location>
</feature>
<dbReference type="Pfam" id="PF00617">
    <property type="entry name" value="RasGEF"/>
    <property type="match status" value="1"/>
</dbReference>
<reference evidence="7" key="1">
    <citation type="submission" date="2021-11" db="EMBL/GenBank/DDBJ databases">
        <authorList>
            <person name="Schell T."/>
        </authorList>
    </citation>
    <scope>NUCLEOTIDE SEQUENCE</scope>
    <source>
        <strain evidence="7">M5</strain>
    </source>
</reference>
<dbReference type="GO" id="GO:0007264">
    <property type="term" value="P:small GTPase-mediated signal transduction"/>
    <property type="evidence" value="ECO:0007669"/>
    <property type="project" value="InterPro"/>
</dbReference>
<dbReference type="PANTHER" id="PTHR14247:SF8">
    <property type="entry name" value="RAS-GEF DOMAIN-CONTAINING PROTEIN"/>
    <property type="match status" value="1"/>
</dbReference>
<evidence type="ECO:0000256" key="2">
    <source>
        <dbReference type="PROSITE-ProRule" id="PRU00191"/>
    </source>
</evidence>
<evidence type="ECO:0000256" key="1">
    <source>
        <dbReference type="PROSITE-ProRule" id="PRU00168"/>
    </source>
</evidence>
<dbReference type="InterPro" id="IPR001660">
    <property type="entry name" value="SAM"/>
</dbReference>